<feature type="compositionally biased region" description="Polar residues" evidence="1">
    <location>
        <begin position="67"/>
        <end position="76"/>
    </location>
</feature>
<feature type="region of interest" description="Disordered" evidence="1">
    <location>
        <begin position="67"/>
        <end position="86"/>
    </location>
</feature>
<dbReference type="OrthoDB" id="2507433at2759"/>
<gene>
    <name evidence="2" type="ORF">VP01_3861g4</name>
</gene>
<keyword evidence="3" id="KW-1185">Reference proteome</keyword>
<evidence type="ECO:0000256" key="1">
    <source>
        <dbReference type="SAM" id="MobiDB-lite"/>
    </source>
</evidence>
<dbReference type="Proteomes" id="UP000037035">
    <property type="component" value="Unassembled WGS sequence"/>
</dbReference>
<accession>A0A0L6UT01</accession>
<evidence type="ECO:0000313" key="2">
    <source>
        <dbReference type="EMBL" id="KNZ51686.1"/>
    </source>
</evidence>
<comment type="caution">
    <text evidence="2">The sequence shown here is derived from an EMBL/GenBank/DDBJ whole genome shotgun (WGS) entry which is preliminary data.</text>
</comment>
<proteinExistence type="predicted"/>
<sequence>MDTDWCIVCDSRTYPSESEVNGQPQTPHVREMEPGIYTFRSTSSAFCSTSCLLKAYREAEIHNSSGISAQRSNTQHAVPPHHSSHLRPHMTPTMLKAQRPWPHPPFTECHHGLSETKATKRKLITLCRCLETKSAGGN</sequence>
<name>A0A0L6UT01_9BASI</name>
<dbReference type="VEuPathDB" id="FungiDB:VP01_3861g4"/>
<organism evidence="2 3">
    <name type="scientific">Puccinia sorghi</name>
    <dbReference type="NCBI Taxonomy" id="27349"/>
    <lineage>
        <taxon>Eukaryota</taxon>
        <taxon>Fungi</taxon>
        <taxon>Dikarya</taxon>
        <taxon>Basidiomycota</taxon>
        <taxon>Pucciniomycotina</taxon>
        <taxon>Pucciniomycetes</taxon>
        <taxon>Pucciniales</taxon>
        <taxon>Pucciniaceae</taxon>
        <taxon>Puccinia</taxon>
    </lineage>
</organism>
<protein>
    <submittedName>
        <fullName evidence="2">Uncharacterized protein</fullName>
    </submittedName>
</protein>
<dbReference type="EMBL" id="LAVV01008903">
    <property type="protein sequence ID" value="KNZ51686.1"/>
    <property type="molecule type" value="Genomic_DNA"/>
</dbReference>
<reference evidence="2 3" key="1">
    <citation type="submission" date="2015-08" db="EMBL/GenBank/DDBJ databases">
        <title>Next Generation Sequencing and Analysis of the Genome of Puccinia sorghi L Schw, the Causal Agent of Maize Common Rust.</title>
        <authorList>
            <person name="Rochi L."/>
            <person name="Burguener G."/>
            <person name="Darino M."/>
            <person name="Turjanski A."/>
            <person name="Kreff E."/>
            <person name="Dieguez M.J."/>
            <person name="Sacco F."/>
        </authorList>
    </citation>
    <scope>NUCLEOTIDE SEQUENCE [LARGE SCALE GENOMIC DNA]</scope>
    <source>
        <strain evidence="2 3">RO10H11247</strain>
    </source>
</reference>
<evidence type="ECO:0000313" key="3">
    <source>
        <dbReference type="Proteomes" id="UP000037035"/>
    </source>
</evidence>
<dbReference type="AlphaFoldDB" id="A0A0L6UT01"/>